<dbReference type="Pfam" id="PF07679">
    <property type="entry name" value="I-set"/>
    <property type="match status" value="2"/>
</dbReference>
<dbReference type="InterPro" id="IPR003598">
    <property type="entry name" value="Ig_sub2"/>
</dbReference>
<reference evidence="5" key="1">
    <citation type="submission" date="2025-08" db="UniProtKB">
        <authorList>
            <consortium name="RefSeq"/>
        </authorList>
    </citation>
    <scope>IDENTIFICATION</scope>
    <source>
        <strain evidence="5">Airmid</strain>
    </source>
</reference>
<keyword evidence="1" id="KW-0677">Repeat</keyword>
<name>A0A6P6Y1L5_DERPT</name>
<dbReference type="PANTHER" id="PTHR13817:SF73">
    <property type="entry name" value="FIBRONECTIN TYPE-III DOMAIN-CONTAINING PROTEIN"/>
    <property type="match status" value="1"/>
</dbReference>
<dbReference type="InterPro" id="IPR013098">
    <property type="entry name" value="Ig_I-set"/>
</dbReference>
<accession>A0A6P6Y1L5</accession>
<dbReference type="CDD" id="cd00096">
    <property type="entry name" value="Ig"/>
    <property type="match status" value="2"/>
</dbReference>
<dbReference type="SMART" id="SM00409">
    <property type="entry name" value="IG"/>
    <property type="match status" value="2"/>
</dbReference>
<dbReference type="OrthoDB" id="6412111at2759"/>
<dbReference type="InterPro" id="IPR007110">
    <property type="entry name" value="Ig-like_dom"/>
</dbReference>
<feature type="chain" id="PRO_5027864571" evidence="2">
    <location>
        <begin position="23"/>
        <end position="254"/>
    </location>
</feature>
<feature type="signal peptide" evidence="2">
    <location>
        <begin position="1"/>
        <end position="22"/>
    </location>
</feature>
<keyword evidence="4" id="KW-1185">Reference proteome</keyword>
<dbReference type="InterPro" id="IPR036179">
    <property type="entry name" value="Ig-like_dom_sf"/>
</dbReference>
<feature type="domain" description="Ig-like" evidence="3">
    <location>
        <begin position="25"/>
        <end position="119"/>
    </location>
</feature>
<evidence type="ECO:0000313" key="5">
    <source>
        <dbReference type="RefSeq" id="XP_027199397.1"/>
    </source>
</evidence>
<dbReference type="InterPro" id="IPR013783">
    <property type="entry name" value="Ig-like_fold"/>
</dbReference>
<dbReference type="InParanoid" id="A0A6P6Y1L5"/>
<dbReference type="KEGG" id="dpte:113793547"/>
<dbReference type="RefSeq" id="XP_027199397.1">
    <property type="nucleotide sequence ID" value="XM_027343596.1"/>
</dbReference>
<sequence length="254" mass="29242">MHRNHFCPLFFIFLLILGFTLANRPRLDEFKANRNLKEGTKFTILCTILEGSPPFEIEWQFNDHLLNAKTNSDYRIDQIEDDQFRFTISKLNANHSGSYSCIARNDFGFDRQTTYLTVTGLSYLQFPLAINSTEPNMISLSIFLIFLCCFVSPSLELPPKLSAILPLRFQNAGSKFKITCFAEEGQKPFEFEWRQNDQLISMKPFKYQIDIDDDTSHLAILNLDAKDSANYSCIVRNDFGFDSQTTILKVKGLP</sequence>
<proteinExistence type="predicted"/>
<evidence type="ECO:0000256" key="2">
    <source>
        <dbReference type="SAM" id="SignalP"/>
    </source>
</evidence>
<protein>
    <submittedName>
        <fullName evidence="5">Titin-like</fullName>
    </submittedName>
</protein>
<dbReference type="Gene3D" id="2.60.40.10">
    <property type="entry name" value="Immunoglobulins"/>
    <property type="match status" value="2"/>
</dbReference>
<evidence type="ECO:0000259" key="3">
    <source>
        <dbReference type="PROSITE" id="PS50835"/>
    </source>
</evidence>
<dbReference type="AlphaFoldDB" id="A0A6P6Y1L5"/>
<dbReference type="InterPro" id="IPR050964">
    <property type="entry name" value="Striated_Muscle_Regulatory"/>
</dbReference>
<dbReference type="InterPro" id="IPR003599">
    <property type="entry name" value="Ig_sub"/>
</dbReference>
<dbReference type="SMART" id="SM00408">
    <property type="entry name" value="IGc2"/>
    <property type="match status" value="2"/>
</dbReference>
<dbReference type="SUPFAM" id="SSF48726">
    <property type="entry name" value="Immunoglobulin"/>
    <property type="match status" value="2"/>
</dbReference>
<dbReference type="FunFam" id="2.60.40.10:FF:000333">
    <property type="entry name" value="Down syndrome cell adhesion molecule"/>
    <property type="match status" value="1"/>
</dbReference>
<dbReference type="PROSITE" id="PS50835">
    <property type="entry name" value="IG_LIKE"/>
    <property type="match status" value="2"/>
</dbReference>
<feature type="domain" description="Ig-like" evidence="3">
    <location>
        <begin position="159"/>
        <end position="249"/>
    </location>
</feature>
<organism evidence="4 5">
    <name type="scientific">Dermatophagoides pteronyssinus</name>
    <name type="common">European house dust mite</name>
    <dbReference type="NCBI Taxonomy" id="6956"/>
    <lineage>
        <taxon>Eukaryota</taxon>
        <taxon>Metazoa</taxon>
        <taxon>Ecdysozoa</taxon>
        <taxon>Arthropoda</taxon>
        <taxon>Chelicerata</taxon>
        <taxon>Arachnida</taxon>
        <taxon>Acari</taxon>
        <taxon>Acariformes</taxon>
        <taxon>Sarcoptiformes</taxon>
        <taxon>Astigmata</taxon>
        <taxon>Psoroptidia</taxon>
        <taxon>Analgoidea</taxon>
        <taxon>Pyroglyphidae</taxon>
        <taxon>Dermatophagoidinae</taxon>
        <taxon>Dermatophagoides</taxon>
    </lineage>
</organism>
<evidence type="ECO:0000313" key="4">
    <source>
        <dbReference type="Proteomes" id="UP000515146"/>
    </source>
</evidence>
<keyword evidence="2" id="KW-0732">Signal</keyword>
<gene>
    <name evidence="5" type="primary">LOC113793547</name>
</gene>
<dbReference type="Proteomes" id="UP000515146">
    <property type="component" value="Unplaced"/>
</dbReference>
<evidence type="ECO:0000256" key="1">
    <source>
        <dbReference type="ARBA" id="ARBA00022737"/>
    </source>
</evidence>
<dbReference type="PANTHER" id="PTHR13817">
    <property type="entry name" value="TITIN"/>
    <property type="match status" value="1"/>
</dbReference>